<dbReference type="InterPro" id="IPR041657">
    <property type="entry name" value="HTH_17"/>
</dbReference>
<organism evidence="3 4">
    <name type="scientific">Tropicibacter oceani</name>
    <dbReference type="NCBI Taxonomy" id="3058420"/>
    <lineage>
        <taxon>Bacteria</taxon>
        <taxon>Pseudomonadati</taxon>
        <taxon>Pseudomonadota</taxon>
        <taxon>Alphaproteobacteria</taxon>
        <taxon>Rhodobacterales</taxon>
        <taxon>Roseobacteraceae</taxon>
        <taxon>Tropicibacter</taxon>
    </lineage>
</organism>
<name>A0ABY8QNC9_9RHOB</name>
<dbReference type="NCBIfam" id="TIGR01764">
    <property type="entry name" value="excise"/>
    <property type="match status" value="1"/>
</dbReference>
<dbReference type="Proteomes" id="UP001241605">
    <property type="component" value="Chromosome"/>
</dbReference>
<evidence type="ECO:0000259" key="1">
    <source>
        <dbReference type="Pfam" id="PF12727"/>
    </source>
</evidence>
<feature type="domain" description="Helix-turn-helix" evidence="2">
    <location>
        <begin position="8"/>
        <end position="57"/>
    </location>
</feature>
<dbReference type="InterPro" id="IPR024370">
    <property type="entry name" value="PBP_domain"/>
</dbReference>
<dbReference type="Pfam" id="PF12728">
    <property type="entry name" value="HTH_17"/>
    <property type="match status" value="1"/>
</dbReference>
<dbReference type="InterPro" id="IPR010093">
    <property type="entry name" value="SinI_DNA-bd"/>
</dbReference>
<dbReference type="InterPro" id="IPR009061">
    <property type="entry name" value="DNA-bd_dom_put_sf"/>
</dbReference>
<dbReference type="PANTHER" id="PTHR38431:SF1">
    <property type="entry name" value="BLL2305 PROTEIN"/>
    <property type="match status" value="1"/>
</dbReference>
<evidence type="ECO:0000313" key="4">
    <source>
        <dbReference type="Proteomes" id="UP001241605"/>
    </source>
</evidence>
<feature type="domain" description="PBP" evidence="1">
    <location>
        <begin position="79"/>
        <end position="255"/>
    </location>
</feature>
<keyword evidence="4" id="KW-1185">Reference proteome</keyword>
<gene>
    <name evidence="3" type="ORF">QF118_08340</name>
</gene>
<dbReference type="Gene3D" id="3.40.190.10">
    <property type="entry name" value="Periplasmic binding protein-like II"/>
    <property type="match status" value="1"/>
</dbReference>
<evidence type="ECO:0000259" key="2">
    <source>
        <dbReference type="Pfam" id="PF12728"/>
    </source>
</evidence>
<dbReference type="PANTHER" id="PTHR38431">
    <property type="entry name" value="BLL2305 PROTEIN"/>
    <property type="match status" value="1"/>
</dbReference>
<accession>A0ABY8QNC9</accession>
<dbReference type="EMBL" id="CP124616">
    <property type="protein sequence ID" value="WGW05541.1"/>
    <property type="molecule type" value="Genomic_DNA"/>
</dbReference>
<dbReference type="SUPFAM" id="SSF46955">
    <property type="entry name" value="Putative DNA-binding domain"/>
    <property type="match status" value="1"/>
</dbReference>
<dbReference type="SUPFAM" id="SSF53850">
    <property type="entry name" value="Periplasmic binding protein-like II"/>
    <property type="match status" value="1"/>
</dbReference>
<dbReference type="RefSeq" id="WP_282302165.1">
    <property type="nucleotide sequence ID" value="NZ_CP124616.1"/>
</dbReference>
<proteinExistence type="predicted"/>
<reference evidence="3 4" key="1">
    <citation type="submission" date="2023-05" db="EMBL/GenBank/DDBJ databases">
        <title>YMD87, complete Genome.</title>
        <authorList>
            <person name="Zhang J."/>
            <person name="Xu X."/>
        </authorList>
    </citation>
    <scope>NUCLEOTIDE SEQUENCE [LARGE SCALE GENOMIC DNA]</scope>
    <source>
        <strain evidence="3 4">YMD87</strain>
    </source>
</reference>
<sequence length="284" mass="30282">MSDTGPAFLTTKEVADLLRVKERKVYDLAGEGEIPHRRITGKLLFPRAELLAWIEGRSLERPAVLAGSHDPLLDWAVRESECGLALLTGGSLDGLARFARGEAALAGLHIPDQGGWNLQAVQAEGLSDCVLIHWARRARGLILSEAMAPRVAGLADLRGRRVALRQAAAGTAQLWQRLLDDAGLDAADFTVAGVARSESDAAAMVAEGQADAALGLAAMARQFGCDFLPLIDESFDLLIDRRSYFTAPVQRLLGMAGKPALTEKAATMGGYDLSDLGAVRWLSA</sequence>
<evidence type="ECO:0000313" key="3">
    <source>
        <dbReference type="EMBL" id="WGW05541.1"/>
    </source>
</evidence>
<dbReference type="Pfam" id="PF12727">
    <property type="entry name" value="PBP_like"/>
    <property type="match status" value="1"/>
</dbReference>
<protein>
    <submittedName>
        <fullName evidence="3">Helix-turn-helix transcriptional regulator</fullName>
    </submittedName>
</protein>